<reference evidence="2 3" key="1">
    <citation type="submission" date="2019-05" db="EMBL/GenBank/DDBJ databases">
        <title>Another draft genome of Portunus trituberculatus and its Hox gene families provides insights of decapod evolution.</title>
        <authorList>
            <person name="Jeong J.-H."/>
            <person name="Song I."/>
            <person name="Kim S."/>
            <person name="Choi T."/>
            <person name="Kim D."/>
            <person name="Ryu S."/>
            <person name="Kim W."/>
        </authorList>
    </citation>
    <scope>NUCLEOTIDE SEQUENCE [LARGE SCALE GENOMIC DNA]</scope>
    <source>
        <tissue evidence="2">Muscle</tissue>
    </source>
</reference>
<evidence type="ECO:0000313" key="3">
    <source>
        <dbReference type="Proteomes" id="UP000324222"/>
    </source>
</evidence>
<proteinExistence type="predicted"/>
<sequence>MVSGRKVREVGVMQESGRGEQRLCPYLPSSAVPCLACCALIWSAPPRLSNFSFRAAHQPRTAAHFTTHHHASPTPPALDSP</sequence>
<dbReference type="EMBL" id="VSRR010151167">
    <property type="protein sequence ID" value="MPD06426.1"/>
    <property type="molecule type" value="Genomic_DNA"/>
</dbReference>
<keyword evidence="3" id="KW-1185">Reference proteome</keyword>
<evidence type="ECO:0000313" key="2">
    <source>
        <dbReference type="EMBL" id="MPD06426.1"/>
    </source>
</evidence>
<gene>
    <name evidence="2" type="ORF">E2C01_102240</name>
</gene>
<protein>
    <submittedName>
        <fullName evidence="2">Uncharacterized protein</fullName>
    </submittedName>
</protein>
<dbReference type="Proteomes" id="UP000324222">
    <property type="component" value="Unassembled WGS sequence"/>
</dbReference>
<evidence type="ECO:0000256" key="1">
    <source>
        <dbReference type="SAM" id="MobiDB-lite"/>
    </source>
</evidence>
<accession>A0A5B7KHX6</accession>
<dbReference type="AlphaFoldDB" id="A0A5B7KHX6"/>
<comment type="caution">
    <text evidence="2">The sequence shown here is derived from an EMBL/GenBank/DDBJ whole genome shotgun (WGS) entry which is preliminary data.</text>
</comment>
<name>A0A5B7KHX6_PORTR</name>
<organism evidence="2 3">
    <name type="scientific">Portunus trituberculatus</name>
    <name type="common">Swimming crab</name>
    <name type="synonym">Neptunus trituberculatus</name>
    <dbReference type="NCBI Taxonomy" id="210409"/>
    <lineage>
        <taxon>Eukaryota</taxon>
        <taxon>Metazoa</taxon>
        <taxon>Ecdysozoa</taxon>
        <taxon>Arthropoda</taxon>
        <taxon>Crustacea</taxon>
        <taxon>Multicrustacea</taxon>
        <taxon>Malacostraca</taxon>
        <taxon>Eumalacostraca</taxon>
        <taxon>Eucarida</taxon>
        <taxon>Decapoda</taxon>
        <taxon>Pleocyemata</taxon>
        <taxon>Brachyura</taxon>
        <taxon>Eubrachyura</taxon>
        <taxon>Portunoidea</taxon>
        <taxon>Portunidae</taxon>
        <taxon>Portuninae</taxon>
        <taxon>Portunus</taxon>
    </lineage>
</organism>
<feature type="region of interest" description="Disordered" evidence="1">
    <location>
        <begin position="62"/>
        <end position="81"/>
    </location>
</feature>